<dbReference type="GO" id="GO:0050321">
    <property type="term" value="F:tau-protein kinase activity"/>
    <property type="evidence" value="ECO:0007669"/>
    <property type="project" value="TreeGrafter"/>
</dbReference>
<evidence type="ECO:0000256" key="5">
    <source>
        <dbReference type="ARBA" id="ARBA00022553"/>
    </source>
</evidence>
<keyword evidence="11" id="KW-0460">Magnesium</keyword>
<feature type="compositionally biased region" description="Low complexity" evidence="15">
    <location>
        <begin position="571"/>
        <end position="588"/>
    </location>
</feature>
<dbReference type="PANTHER" id="PTHR24346">
    <property type="entry name" value="MAP/MICROTUBULE AFFINITY-REGULATING KINASE"/>
    <property type="match status" value="1"/>
</dbReference>
<dbReference type="EC" id="2.7.11.1" evidence="3"/>
<dbReference type="SMART" id="SM00220">
    <property type="entry name" value="S_TKc"/>
    <property type="match status" value="1"/>
</dbReference>
<comment type="cofactor">
    <cofactor evidence="1">
        <name>Mg(2+)</name>
        <dbReference type="ChEBI" id="CHEBI:18420"/>
    </cofactor>
</comment>
<feature type="compositionally biased region" description="Acidic residues" evidence="15">
    <location>
        <begin position="595"/>
        <end position="606"/>
    </location>
</feature>
<feature type="binding site" evidence="14">
    <location>
        <position position="97"/>
    </location>
    <ligand>
        <name>ATP</name>
        <dbReference type="ChEBI" id="CHEBI:30616"/>
    </ligand>
</feature>
<dbReference type="PROSITE" id="PS00107">
    <property type="entry name" value="PROTEIN_KINASE_ATP"/>
    <property type="match status" value="1"/>
</dbReference>
<keyword evidence="18" id="KW-1185">Reference proteome</keyword>
<evidence type="ECO:0000256" key="4">
    <source>
        <dbReference type="ARBA" id="ARBA00022527"/>
    </source>
</evidence>
<proteinExistence type="inferred from homology"/>
<dbReference type="PROSITE" id="PS00108">
    <property type="entry name" value="PROTEIN_KINASE_ST"/>
    <property type="match status" value="1"/>
</dbReference>
<keyword evidence="6" id="KW-0808">Transferase</keyword>
<dbReference type="GO" id="GO:0000226">
    <property type="term" value="P:microtubule cytoskeleton organization"/>
    <property type="evidence" value="ECO:0007669"/>
    <property type="project" value="TreeGrafter"/>
</dbReference>
<evidence type="ECO:0000256" key="7">
    <source>
        <dbReference type="ARBA" id="ARBA00022723"/>
    </source>
</evidence>
<comment type="caution">
    <text evidence="17">The sequence shown here is derived from an EMBL/GenBank/DDBJ whole genome shotgun (WGS) entry which is preliminary data.</text>
</comment>
<dbReference type="InterPro" id="IPR000719">
    <property type="entry name" value="Prot_kinase_dom"/>
</dbReference>
<dbReference type="GO" id="GO:0005737">
    <property type="term" value="C:cytoplasm"/>
    <property type="evidence" value="ECO:0007669"/>
    <property type="project" value="TreeGrafter"/>
</dbReference>
<accession>A0A7I8V9E4</accession>
<keyword evidence="8 14" id="KW-0547">Nucleotide-binding</keyword>
<dbReference type="GO" id="GO:0005524">
    <property type="term" value="F:ATP binding"/>
    <property type="evidence" value="ECO:0007669"/>
    <property type="project" value="UniProtKB-UniRule"/>
</dbReference>
<organism evidence="17 18">
    <name type="scientific">Dimorphilus gyrociliatus</name>
    <dbReference type="NCBI Taxonomy" id="2664684"/>
    <lineage>
        <taxon>Eukaryota</taxon>
        <taxon>Metazoa</taxon>
        <taxon>Spiralia</taxon>
        <taxon>Lophotrochozoa</taxon>
        <taxon>Annelida</taxon>
        <taxon>Polychaeta</taxon>
        <taxon>Polychaeta incertae sedis</taxon>
        <taxon>Dinophilidae</taxon>
        <taxon>Dimorphilus</taxon>
    </lineage>
</organism>
<dbReference type="Proteomes" id="UP000549394">
    <property type="component" value="Unassembled WGS sequence"/>
</dbReference>
<evidence type="ECO:0000256" key="8">
    <source>
        <dbReference type="ARBA" id="ARBA00022741"/>
    </source>
</evidence>
<keyword evidence="7" id="KW-0479">Metal-binding</keyword>
<keyword evidence="10 14" id="KW-0067">ATP-binding</keyword>
<dbReference type="Pfam" id="PF00069">
    <property type="entry name" value="Pkinase"/>
    <property type="match status" value="1"/>
</dbReference>
<dbReference type="GO" id="GO:0035556">
    <property type="term" value="P:intracellular signal transduction"/>
    <property type="evidence" value="ECO:0007669"/>
    <property type="project" value="TreeGrafter"/>
</dbReference>
<feature type="domain" description="Protein kinase" evidence="16">
    <location>
        <begin position="68"/>
        <end position="319"/>
    </location>
</feature>
<comment type="similarity">
    <text evidence="2">Belongs to the protein kinase superfamily. CAMK Ser/Thr protein kinase family. SNF1 subfamily.</text>
</comment>
<evidence type="ECO:0000256" key="14">
    <source>
        <dbReference type="PROSITE-ProRule" id="PRU10141"/>
    </source>
</evidence>
<reference evidence="17 18" key="1">
    <citation type="submission" date="2020-08" db="EMBL/GenBank/DDBJ databases">
        <authorList>
            <person name="Hejnol A."/>
        </authorList>
    </citation>
    <scope>NUCLEOTIDE SEQUENCE [LARGE SCALE GENOMIC DNA]</scope>
</reference>
<feature type="compositionally biased region" description="Polar residues" evidence="15">
    <location>
        <begin position="613"/>
        <end position="636"/>
    </location>
</feature>
<feature type="region of interest" description="Disordered" evidence="15">
    <location>
        <begin position="570"/>
        <end position="683"/>
    </location>
</feature>
<dbReference type="AlphaFoldDB" id="A0A7I8V9E4"/>
<evidence type="ECO:0000256" key="2">
    <source>
        <dbReference type="ARBA" id="ARBA00006234"/>
    </source>
</evidence>
<dbReference type="PANTHER" id="PTHR24346:SF42">
    <property type="entry name" value="SERINE_THREONINE-PROTEIN KINASE SIK3"/>
    <property type="match status" value="1"/>
</dbReference>
<dbReference type="PROSITE" id="PS50011">
    <property type="entry name" value="PROTEIN_KINASE_DOM"/>
    <property type="match status" value="1"/>
</dbReference>
<protein>
    <recommendedName>
        <fullName evidence="3">non-specific serine/threonine protein kinase</fullName>
        <ecNumber evidence="3">2.7.11.1</ecNumber>
    </recommendedName>
</protein>
<dbReference type="Pfam" id="PF23312">
    <property type="entry name" value="UBA_SIK3"/>
    <property type="match status" value="1"/>
</dbReference>
<dbReference type="InterPro" id="IPR011009">
    <property type="entry name" value="Kinase-like_dom_sf"/>
</dbReference>
<evidence type="ECO:0000256" key="11">
    <source>
        <dbReference type="ARBA" id="ARBA00022842"/>
    </source>
</evidence>
<evidence type="ECO:0000256" key="12">
    <source>
        <dbReference type="ARBA" id="ARBA00047899"/>
    </source>
</evidence>
<dbReference type="FunFam" id="1.10.510.10:FF:000156">
    <property type="entry name" value="Serine/threonine-protein kinase SIK3 homolog"/>
    <property type="match status" value="1"/>
</dbReference>
<keyword evidence="4" id="KW-0723">Serine/threonine-protein kinase</keyword>
<evidence type="ECO:0000256" key="10">
    <source>
        <dbReference type="ARBA" id="ARBA00022840"/>
    </source>
</evidence>
<dbReference type="InterPro" id="IPR017441">
    <property type="entry name" value="Protein_kinase_ATP_BS"/>
</dbReference>
<evidence type="ECO:0000256" key="15">
    <source>
        <dbReference type="SAM" id="MobiDB-lite"/>
    </source>
</evidence>
<name>A0A7I8V9E4_9ANNE</name>
<dbReference type="GO" id="GO:0046872">
    <property type="term" value="F:metal ion binding"/>
    <property type="evidence" value="ECO:0007669"/>
    <property type="project" value="UniProtKB-KW"/>
</dbReference>
<comment type="catalytic activity">
    <reaction evidence="13">
        <text>L-seryl-[protein] + ATP = O-phospho-L-seryl-[protein] + ADP + H(+)</text>
        <dbReference type="Rhea" id="RHEA:17989"/>
        <dbReference type="Rhea" id="RHEA-COMP:9863"/>
        <dbReference type="Rhea" id="RHEA-COMP:11604"/>
        <dbReference type="ChEBI" id="CHEBI:15378"/>
        <dbReference type="ChEBI" id="CHEBI:29999"/>
        <dbReference type="ChEBI" id="CHEBI:30616"/>
        <dbReference type="ChEBI" id="CHEBI:83421"/>
        <dbReference type="ChEBI" id="CHEBI:456216"/>
        <dbReference type="EC" id="2.7.11.1"/>
    </reaction>
</comment>
<dbReference type="InterPro" id="IPR008271">
    <property type="entry name" value="Ser/Thr_kinase_AS"/>
</dbReference>
<evidence type="ECO:0000256" key="1">
    <source>
        <dbReference type="ARBA" id="ARBA00001946"/>
    </source>
</evidence>
<evidence type="ECO:0000313" key="17">
    <source>
        <dbReference type="EMBL" id="CAD5111210.1"/>
    </source>
</evidence>
<evidence type="ECO:0000313" key="18">
    <source>
        <dbReference type="Proteomes" id="UP000549394"/>
    </source>
</evidence>
<comment type="catalytic activity">
    <reaction evidence="12">
        <text>L-threonyl-[protein] + ATP = O-phospho-L-threonyl-[protein] + ADP + H(+)</text>
        <dbReference type="Rhea" id="RHEA:46608"/>
        <dbReference type="Rhea" id="RHEA-COMP:11060"/>
        <dbReference type="Rhea" id="RHEA-COMP:11605"/>
        <dbReference type="ChEBI" id="CHEBI:15378"/>
        <dbReference type="ChEBI" id="CHEBI:30013"/>
        <dbReference type="ChEBI" id="CHEBI:30616"/>
        <dbReference type="ChEBI" id="CHEBI:61977"/>
        <dbReference type="ChEBI" id="CHEBI:456216"/>
        <dbReference type="EC" id="2.7.11.1"/>
    </reaction>
</comment>
<dbReference type="OrthoDB" id="193931at2759"/>
<keyword evidence="9" id="KW-0418">Kinase</keyword>
<dbReference type="EMBL" id="CAJFCJ010000001">
    <property type="protein sequence ID" value="CAD5111210.1"/>
    <property type="molecule type" value="Genomic_DNA"/>
</dbReference>
<evidence type="ECO:0000256" key="9">
    <source>
        <dbReference type="ARBA" id="ARBA00022777"/>
    </source>
</evidence>
<dbReference type="Gene3D" id="1.10.510.10">
    <property type="entry name" value="Transferase(Phosphotransferase) domain 1"/>
    <property type="match status" value="1"/>
</dbReference>
<evidence type="ECO:0000256" key="6">
    <source>
        <dbReference type="ARBA" id="ARBA00022679"/>
    </source>
</evidence>
<evidence type="ECO:0000256" key="13">
    <source>
        <dbReference type="ARBA" id="ARBA00048679"/>
    </source>
</evidence>
<evidence type="ECO:0000259" key="16">
    <source>
        <dbReference type="PROSITE" id="PS50011"/>
    </source>
</evidence>
<sequence length="699" mass="77934">MSALPFIPAEKQKKSMAEDVSEIDEQRISNDFSARTSTDRQRDCSQPLHINPMTSRPTSQTPVRIGYYEIGQTIGKGNFAVVKLATHVITKSKVAIKIVDKAKLSEEFLSKILREIQIMKLLDHPHIVKLYHVINKDTMIYIVTEYASGGEIFDHLVAHGRMKEPEARRTFKQIIAAVSYCHSRKVCHRDLKAENLLLDSKRNIKIVDFGFSNHFESGQLLNTWCGSPPYAAPELFEGKPYDAEKVDIWSLGVVLYVLVCGALPFDGNTLQLLRSRVLSGKFRVPFFMSTECENLLKRMLVVDPSKRCTMTDILNDKWLKLEGEDADFDKLLRLSELPNLETESDCNSEAVLQIMKNCLHLNPDDILSSVREGKFDDQSTIYYLFLEKLKNKRYSGSIQSGLPVVTITERRGSITTGVVERIEVPVSQGLSQAIPLILLHNEDNERMDNEDEPSKEALQKYQSMRRHTAASVYDDEALLHALSFSPSAIGLVTPNLPVPPFSPPFAAGPNAIVPNTNLANLQPHVQNQPVTNFCVKDPHLLKPPPQYLAVSNFGRRASDGNARISLLGRYGQHSQSTSQSQSPTGSISVTASAPTDEEGSEEEPDSEAIRNCLHSTTLPTVSEPPTSEQQMVSTTKTKAKSGKMTPCDRPSLYSPNSAERYSPYRRAHSTSPAIGRRRSDVSSADIEKQLAYFGDLEVS</sequence>
<gene>
    <name evidence="17" type="ORF">DGYR_LOCUS534</name>
</gene>
<dbReference type="FunFam" id="3.30.200.20:FF:000003">
    <property type="entry name" value="Non-specific serine/threonine protein kinase"/>
    <property type="match status" value="1"/>
</dbReference>
<dbReference type="SUPFAM" id="SSF56112">
    <property type="entry name" value="Protein kinase-like (PK-like)"/>
    <property type="match status" value="1"/>
</dbReference>
<feature type="region of interest" description="Disordered" evidence="15">
    <location>
        <begin position="1"/>
        <end position="58"/>
    </location>
</feature>
<dbReference type="InterPro" id="IPR057380">
    <property type="entry name" value="UBA_SIK1/2/3"/>
</dbReference>
<evidence type="ECO:0000256" key="3">
    <source>
        <dbReference type="ARBA" id="ARBA00012513"/>
    </source>
</evidence>
<keyword evidence="5" id="KW-0597">Phosphoprotein</keyword>